<dbReference type="KEGG" id="cwa:CwatDRAFT_0499"/>
<dbReference type="Gene3D" id="3.40.50.300">
    <property type="entry name" value="P-loop containing nucleotide triphosphate hydrolases"/>
    <property type="match status" value="1"/>
</dbReference>
<evidence type="ECO:0000313" key="3">
    <source>
        <dbReference type="Proteomes" id="UP000003922"/>
    </source>
</evidence>
<dbReference type="Proteomes" id="UP000003922">
    <property type="component" value="Unassembled WGS sequence"/>
</dbReference>
<keyword evidence="3" id="KW-1185">Reference proteome</keyword>
<dbReference type="Pfam" id="PF13614">
    <property type="entry name" value="AAA_31"/>
    <property type="match status" value="1"/>
</dbReference>
<protein>
    <submittedName>
        <fullName evidence="2">Cobyrinic acid a,c-diamide synthase</fullName>
    </submittedName>
</protein>
<sequence>MIILVGNQKGGGGKSTTAVNLSACLAHKGSDVLLVDADKQGTATNWVRDRQETQLPVVNSVQKSDNIHHCLLDLAQRYQVVVVDAAGRDSRELRTGMIAADILLMPFRPSQPDLDTLPTMQEILTSALDLNPKLQPFALLTMAPTNPAINEIAQSKSVFADFSDIQLLETIIFERKVYRDGMSEGRGVVEMSNSKPAAEFQSLVTELSERANLNFSNKSLIYA</sequence>
<dbReference type="CDD" id="cd02042">
    <property type="entry name" value="ParAB_family"/>
    <property type="match status" value="1"/>
</dbReference>
<dbReference type="InterPro" id="IPR050678">
    <property type="entry name" value="DNA_Partitioning_ATPase"/>
</dbReference>
<dbReference type="OrthoDB" id="69313at2"/>
<reference evidence="2" key="2">
    <citation type="submission" date="2005-06" db="EMBL/GenBank/DDBJ databases">
        <title>Sequencing of the draft genome and assembly of Crocosphaera watsonii WH 8501.</title>
        <authorList>
            <consortium name="US DOE Joint Genome Institute (JGI-PGF)"/>
            <person name="Copeland A."/>
            <person name="Lucas S."/>
            <person name="Lapidus A."/>
            <person name="Barry K."/>
            <person name="Detter C."/>
            <person name="Glavina T."/>
            <person name="Hammon N."/>
            <person name="Israni S."/>
            <person name="Pitluck S."/>
            <person name="Richardson P."/>
        </authorList>
    </citation>
    <scope>NUCLEOTIDE SEQUENCE [LARGE SCALE GENOMIC DNA]</scope>
    <source>
        <strain evidence="2">WH 8501</strain>
    </source>
</reference>
<evidence type="ECO:0000259" key="1">
    <source>
        <dbReference type="Pfam" id="PF13614"/>
    </source>
</evidence>
<gene>
    <name evidence="2" type="ORF">CwatDRAFT_0499</name>
</gene>
<evidence type="ECO:0000313" key="2">
    <source>
        <dbReference type="EMBL" id="EAM48143.1"/>
    </source>
</evidence>
<reference evidence="2" key="1">
    <citation type="submission" date="2004-02" db="EMBL/GenBank/DDBJ databases">
        <authorList>
            <consortium name="DOE Joint Genome Institute"/>
        </authorList>
    </citation>
    <scope>NUCLEOTIDE SEQUENCE [LARGE SCALE GENOMIC DNA]</scope>
    <source>
        <strain evidence="2">WH 8501</strain>
    </source>
</reference>
<feature type="domain" description="AAA" evidence="1">
    <location>
        <begin position="2"/>
        <end position="72"/>
    </location>
</feature>
<dbReference type="AlphaFoldDB" id="Q4BW58"/>
<comment type="caution">
    <text evidence="2">The sequence shown here is derived from an EMBL/GenBank/DDBJ whole genome shotgun (WGS) entry which is preliminary data.</text>
</comment>
<dbReference type="SUPFAM" id="SSF52540">
    <property type="entry name" value="P-loop containing nucleoside triphosphate hydrolases"/>
    <property type="match status" value="1"/>
</dbReference>
<reference evidence="2" key="3">
    <citation type="submission" date="2016-12" db="EMBL/GenBank/DDBJ databases">
        <title>Annotation of the draft genome assembly of Crocosphaera watsonii WH 8501.</title>
        <authorList>
            <consortium name="US DOE Joint Genome Institute (JGI-ORNL)"/>
            <person name="Larimer F."/>
            <person name="Land M."/>
        </authorList>
    </citation>
    <scope>NUCLEOTIDE SEQUENCE</scope>
    <source>
        <strain evidence="2">WH 8501</strain>
    </source>
</reference>
<name>Q4BW58_CROWT</name>
<dbReference type="InterPro" id="IPR025669">
    <property type="entry name" value="AAA_dom"/>
</dbReference>
<dbReference type="PANTHER" id="PTHR13696">
    <property type="entry name" value="P-LOOP CONTAINING NUCLEOSIDE TRIPHOSPHATE HYDROLASE"/>
    <property type="match status" value="1"/>
</dbReference>
<dbReference type="EMBL" id="AADV02000176">
    <property type="protein sequence ID" value="EAM48143.1"/>
    <property type="molecule type" value="Genomic_DNA"/>
</dbReference>
<dbReference type="PIRSF" id="PIRSF009320">
    <property type="entry name" value="Nuc_binding_HP_1000"/>
    <property type="match status" value="1"/>
</dbReference>
<organism evidence="2 3">
    <name type="scientific">Crocosphaera watsonii WH 8501</name>
    <dbReference type="NCBI Taxonomy" id="165597"/>
    <lineage>
        <taxon>Bacteria</taxon>
        <taxon>Bacillati</taxon>
        <taxon>Cyanobacteriota</taxon>
        <taxon>Cyanophyceae</taxon>
        <taxon>Oscillatoriophycideae</taxon>
        <taxon>Chroococcales</taxon>
        <taxon>Aphanothecaceae</taxon>
        <taxon>Crocosphaera</taxon>
    </lineage>
</organism>
<proteinExistence type="predicted"/>
<dbReference type="PANTHER" id="PTHR13696:SF96">
    <property type="entry name" value="COBQ_COBB_MIND_PARA NUCLEOTIDE BINDING DOMAIN-CONTAINING PROTEIN"/>
    <property type="match status" value="1"/>
</dbReference>
<dbReference type="InterPro" id="IPR027417">
    <property type="entry name" value="P-loop_NTPase"/>
</dbReference>
<dbReference type="RefSeq" id="WP_007308058.1">
    <property type="nucleotide sequence ID" value="NZ_AADV02000176.1"/>
</dbReference>
<accession>Q4BW58</accession>